<dbReference type="RefSeq" id="WP_103911628.1">
    <property type="nucleotide sequence ID" value="NZ_FNUZ01000007.1"/>
</dbReference>
<keyword evidence="4" id="KW-1185">Reference proteome</keyword>
<protein>
    <submittedName>
        <fullName evidence="3">Prepilin peptidase CpaA</fullName>
    </submittedName>
</protein>
<dbReference type="GO" id="GO:0004190">
    <property type="term" value="F:aspartic-type endopeptidase activity"/>
    <property type="evidence" value="ECO:0007669"/>
    <property type="project" value="InterPro"/>
</dbReference>
<keyword evidence="1" id="KW-0472">Membrane</keyword>
<evidence type="ECO:0000259" key="2">
    <source>
        <dbReference type="Pfam" id="PF01478"/>
    </source>
</evidence>
<reference evidence="3 4" key="1">
    <citation type="submission" date="2016-10" db="EMBL/GenBank/DDBJ databases">
        <authorList>
            <person name="de Groot N.N."/>
        </authorList>
    </citation>
    <scope>NUCLEOTIDE SEQUENCE [LARGE SCALE GENOMIC DNA]</scope>
    <source>
        <strain evidence="3 4">DSM 26915</strain>
    </source>
</reference>
<name>A0A1H6BDX4_9RHOB</name>
<evidence type="ECO:0000313" key="3">
    <source>
        <dbReference type="EMBL" id="SEG58968.1"/>
    </source>
</evidence>
<feature type="domain" description="Prepilin type IV endopeptidase peptidase" evidence="2">
    <location>
        <begin position="5"/>
        <end position="105"/>
    </location>
</feature>
<dbReference type="AlphaFoldDB" id="A0A1H6BDX4"/>
<dbReference type="InterPro" id="IPR000045">
    <property type="entry name" value="Prepilin_IV_endopep_pep"/>
</dbReference>
<sequence length="148" mass="15934">MTPLIVLSPLLLVLGYGDMRHLRIPNLLVFATIGVFILTLPWVPSEEIIPRVINAGSAFAIGFLAFITRIVGGGDAKMFPALLLFVPPGSLSQFVLLFAISLLIVTLLLMAVRVVFRQGNTRFAAINTPRSVPMGVPMALSGLILPLL</sequence>
<evidence type="ECO:0000256" key="1">
    <source>
        <dbReference type="SAM" id="Phobius"/>
    </source>
</evidence>
<dbReference type="Pfam" id="PF01478">
    <property type="entry name" value="Peptidase_A24"/>
    <property type="match status" value="1"/>
</dbReference>
<dbReference type="EMBL" id="FNUZ01000007">
    <property type="protein sequence ID" value="SEG58968.1"/>
    <property type="molecule type" value="Genomic_DNA"/>
</dbReference>
<feature type="transmembrane region" description="Helical" evidence="1">
    <location>
        <begin position="52"/>
        <end position="71"/>
    </location>
</feature>
<accession>A0A1H6BDX4</accession>
<gene>
    <name evidence="3" type="ORF">SAMN04488045_3482</name>
</gene>
<feature type="transmembrane region" description="Helical" evidence="1">
    <location>
        <begin position="91"/>
        <end position="116"/>
    </location>
</feature>
<evidence type="ECO:0000313" key="4">
    <source>
        <dbReference type="Proteomes" id="UP000236752"/>
    </source>
</evidence>
<proteinExistence type="predicted"/>
<feature type="transmembrane region" description="Helical" evidence="1">
    <location>
        <begin position="27"/>
        <end position="45"/>
    </location>
</feature>
<keyword evidence="1" id="KW-0812">Transmembrane</keyword>
<dbReference type="Gene3D" id="1.20.120.1220">
    <property type="match status" value="1"/>
</dbReference>
<dbReference type="OrthoDB" id="7866360at2"/>
<dbReference type="GO" id="GO:0016020">
    <property type="term" value="C:membrane"/>
    <property type="evidence" value="ECO:0007669"/>
    <property type="project" value="InterPro"/>
</dbReference>
<organism evidence="3 4">
    <name type="scientific">Thalassococcus halodurans</name>
    <dbReference type="NCBI Taxonomy" id="373675"/>
    <lineage>
        <taxon>Bacteria</taxon>
        <taxon>Pseudomonadati</taxon>
        <taxon>Pseudomonadota</taxon>
        <taxon>Alphaproteobacteria</taxon>
        <taxon>Rhodobacterales</taxon>
        <taxon>Roseobacteraceae</taxon>
        <taxon>Thalassococcus</taxon>
    </lineage>
</organism>
<dbReference type="Proteomes" id="UP000236752">
    <property type="component" value="Unassembled WGS sequence"/>
</dbReference>
<keyword evidence="1" id="KW-1133">Transmembrane helix</keyword>